<feature type="region of interest" description="Disordered" evidence="1">
    <location>
        <begin position="880"/>
        <end position="931"/>
    </location>
</feature>
<evidence type="ECO:0000256" key="2">
    <source>
        <dbReference type="SAM" id="Phobius"/>
    </source>
</evidence>
<organism evidence="4 5">
    <name type="scientific">Corynebacterium vitaeruminis DSM 20294</name>
    <dbReference type="NCBI Taxonomy" id="1224164"/>
    <lineage>
        <taxon>Bacteria</taxon>
        <taxon>Bacillati</taxon>
        <taxon>Actinomycetota</taxon>
        <taxon>Actinomycetes</taxon>
        <taxon>Mycobacteriales</taxon>
        <taxon>Corynebacteriaceae</taxon>
        <taxon>Corynebacterium</taxon>
    </lineage>
</organism>
<feature type="region of interest" description="Disordered" evidence="1">
    <location>
        <begin position="549"/>
        <end position="582"/>
    </location>
</feature>
<keyword evidence="2" id="KW-0472">Membrane</keyword>
<evidence type="ECO:0000313" key="4">
    <source>
        <dbReference type="EMBL" id="AHI23960.1"/>
    </source>
</evidence>
<feature type="compositionally biased region" description="Acidic residues" evidence="1">
    <location>
        <begin position="920"/>
        <end position="931"/>
    </location>
</feature>
<evidence type="ECO:0000313" key="5">
    <source>
        <dbReference type="Proteomes" id="UP000019222"/>
    </source>
</evidence>
<feature type="compositionally biased region" description="Polar residues" evidence="1">
    <location>
        <begin position="324"/>
        <end position="337"/>
    </location>
</feature>
<feature type="compositionally biased region" description="Polar residues" evidence="1">
    <location>
        <begin position="199"/>
        <end position="216"/>
    </location>
</feature>
<feature type="region of interest" description="Disordered" evidence="1">
    <location>
        <begin position="449"/>
        <end position="487"/>
    </location>
</feature>
<feature type="transmembrane region" description="Helical" evidence="2">
    <location>
        <begin position="846"/>
        <end position="870"/>
    </location>
</feature>
<feature type="compositionally biased region" description="Low complexity" evidence="1">
    <location>
        <begin position="554"/>
        <end position="565"/>
    </location>
</feature>
<feature type="compositionally biased region" description="Polar residues" evidence="1">
    <location>
        <begin position="449"/>
        <end position="463"/>
    </location>
</feature>
<dbReference type="eggNOG" id="COG3170">
    <property type="taxonomic scope" value="Bacteria"/>
</dbReference>
<keyword evidence="3" id="KW-0732">Signal</keyword>
<dbReference type="KEGG" id="cvt:B843_12920"/>
<dbReference type="RefSeq" id="WP_025253932.1">
    <property type="nucleotide sequence ID" value="NZ_CP004353.1"/>
</dbReference>
<keyword evidence="2" id="KW-1133">Transmembrane helix</keyword>
<protein>
    <recommendedName>
        <fullName evidence="6">Secreted protein</fullName>
    </recommendedName>
</protein>
<dbReference type="AlphaFoldDB" id="W5Y535"/>
<name>W5Y535_9CORY</name>
<gene>
    <name evidence="4" type="ORF">B843_12920</name>
</gene>
<evidence type="ECO:0008006" key="6">
    <source>
        <dbReference type="Google" id="ProtNLM"/>
    </source>
</evidence>
<reference evidence="4 5" key="1">
    <citation type="submission" date="2013-02" db="EMBL/GenBank/DDBJ databases">
        <title>The complete genome sequence of Corynebacterium vitaeruminis DSM 20294.</title>
        <authorList>
            <person name="Ruckert C."/>
            <person name="Albersmeier A."/>
            <person name="Kalinowski J."/>
        </authorList>
    </citation>
    <scope>NUCLEOTIDE SEQUENCE [LARGE SCALE GENOMIC DNA]</scope>
    <source>
        <strain evidence="5">ATCC 10234</strain>
    </source>
</reference>
<keyword evidence="2" id="KW-0812">Transmembrane</keyword>
<feature type="compositionally biased region" description="Low complexity" evidence="1">
    <location>
        <begin position="464"/>
        <end position="487"/>
    </location>
</feature>
<feature type="region of interest" description="Disordered" evidence="1">
    <location>
        <begin position="622"/>
        <end position="659"/>
    </location>
</feature>
<proteinExistence type="predicted"/>
<sequence length="931" mass="98480">MNYARSTGSALLLASLICATAQFPASADALLQSPKDAAASARWVNPQLRQNEVDSNLKVELTEVPSAINLGDNLVVAMKVTNNGSESLKVSDLVITPQHADAETSATRVRKVLASDPSAFPYAATADVAGTGGTDGSQALAPGQTVELSVSVPTAVGEAGSFGLEGAGFYPVLIGVSDGVNYASNRFLLSVVDTKSTDDSATNTQDASREATSNTPQATPLSILYPLSAEVDIVAGETGDAPQRSPLILSSEQLASQLAAGGRIDSLVDAYKENTAKNPQLAQATCLALDPQLIDALSRMADGYSVSSERPSSVSQKRRLRDSWGSTDETVDSTPGTGQADAQRILDELKDITANSCTVALPWANAEVNAIAATNNQWLIQEALLRGQSTIEDVLGVVPLENVVIAPTGYVTEHSVQSLGWADSSRLAQTGGTDGQKVSIDQLWAVDAQSDQQATQNQSGSAVTATQSPDASDSASAASATSQAPTPLSPVRVLVSDNSVWSAPATARFSQLATGITGVSYQGSLAATLAESGSDPDMVSYGSYDTRMDPDLDSAASRNATANSTLRQAVSSPQRTGDDQAPEPVLAMLPASMTSGSEILNTAASLLDSRSATPMKLEDYLTPSQGQSTELQQLSESEQATLGGSAPDSDRFGAPFDDPTVVSDAEIQRARQQSGYIDDLTDLMVNDPQVALTPYHFTQPLRQDLLRALRYTGRNSIADYDSRTQQANTTLNLNRDTLTELRGSVSLLPPGNVYTRISDSSPLLIVAQNGLPLPVDARIRYVGPENASIDAPSPLIIPAKGSITISMTANLRTDSGRTDLSLWLATPQNAAISDPVEIGVQTRSGVFGASGTAALVVIGLLGLMLGRMFLKRRRDRLRQEAREKRREQRLAAQSVKRIRRTPPAPPRGQQRQFRRRERPDDDDDDDSDKPS</sequence>
<feature type="compositionally biased region" description="Polar residues" evidence="1">
    <location>
        <begin position="622"/>
        <end position="642"/>
    </location>
</feature>
<evidence type="ECO:0000256" key="3">
    <source>
        <dbReference type="SAM" id="SignalP"/>
    </source>
</evidence>
<keyword evidence="5" id="KW-1185">Reference proteome</keyword>
<feature type="compositionally biased region" description="Polar residues" evidence="1">
    <location>
        <begin position="566"/>
        <end position="575"/>
    </location>
</feature>
<feature type="region of interest" description="Disordered" evidence="1">
    <location>
        <begin position="195"/>
        <end position="216"/>
    </location>
</feature>
<dbReference type="STRING" id="1224164.B843_12920"/>
<dbReference type="EMBL" id="CP004353">
    <property type="protein sequence ID" value="AHI23960.1"/>
    <property type="molecule type" value="Genomic_DNA"/>
</dbReference>
<evidence type="ECO:0000256" key="1">
    <source>
        <dbReference type="SAM" id="MobiDB-lite"/>
    </source>
</evidence>
<dbReference type="PATRIC" id="fig|1224164.3.peg.2608"/>
<dbReference type="HOGENOM" id="CLU_017917_0_0_11"/>
<feature type="signal peptide" evidence="3">
    <location>
        <begin position="1"/>
        <end position="27"/>
    </location>
</feature>
<feature type="compositionally biased region" description="Basic and acidic residues" evidence="1">
    <location>
        <begin position="880"/>
        <end position="889"/>
    </location>
</feature>
<feature type="compositionally biased region" description="Low complexity" evidence="1">
    <location>
        <begin position="305"/>
        <end position="315"/>
    </location>
</feature>
<dbReference type="Proteomes" id="UP000019222">
    <property type="component" value="Chromosome"/>
</dbReference>
<feature type="chain" id="PRO_5004876079" description="Secreted protein" evidence="3">
    <location>
        <begin position="28"/>
        <end position="931"/>
    </location>
</feature>
<feature type="region of interest" description="Disordered" evidence="1">
    <location>
        <begin position="305"/>
        <end position="339"/>
    </location>
</feature>
<accession>W5Y535</accession>